<dbReference type="NCBIfam" id="TIGR01970">
    <property type="entry name" value="DEAH_box_HrpB"/>
    <property type="match status" value="1"/>
</dbReference>
<evidence type="ECO:0000259" key="7">
    <source>
        <dbReference type="PROSITE" id="PS51192"/>
    </source>
</evidence>
<dbReference type="InterPro" id="IPR014001">
    <property type="entry name" value="Helicase_ATP-bd"/>
</dbReference>
<dbReference type="InterPro" id="IPR002464">
    <property type="entry name" value="DNA/RNA_helicase_DEAH_CS"/>
</dbReference>
<dbReference type="Pfam" id="PF00271">
    <property type="entry name" value="Helicase_C"/>
    <property type="match status" value="1"/>
</dbReference>
<comment type="caution">
    <text evidence="9">The sequence shown here is derived from an EMBL/GenBank/DDBJ whole genome shotgun (WGS) entry which is preliminary data.</text>
</comment>
<dbReference type="PROSITE" id="PS51194">
    <property type="entry name" value="HELICASE_CTER"/>
    <property type="match status" value="1"/>
</dbReference>
<keyword evidence="2" id="KW-0547">Nucleotide-binding</keyword>
<dbReference type="InterPro" id="IPR001650">
    <property type="entry name" value="Helicase_C-like"/>
</dbReference>
<dbReference type="Proteomes" id="UP001501521">
    <property type="component" value="Unassembled WGS sequence"/>
</dbReference>
<proteinExistence type="predicted"/>
<keyword evidence="4 9" id="KW-0347">Helicase</keyword>
<keyword evidence="5" id="KW-0067">ATP-binding</keyword>
<dbReference type="Pfam" id="PF04408">
    <property type="entry name" value="WHD_HA2"/>
    <property type="match status" value="1"/>
</dbReference>
<dbReference type="Pfam" id="PF00270">
    <property type="entry name" value="DEAD"/>
    <property type="match status" value="1"/>
</dbReference>
<dbReference type="InterPro" id="IPR027417">
    <property type="entry name" value="P-loop_NTPase"/>
</dbReference>
<keyword evidence="3" id="KW-0378">Hydrolase</keyword>
<feature type="region of interest" description="Disordered" evidence="6">
    <location>
        <begin position="805"/>
        <end position="828"/>
    </location>
</feature>
<dbReference type="EC" id="3.6.4.13" evidence="1"/>
<dbReference type="SUPFAM" id="SSF52540">
    <property type="entry name" value="P-loop containing nucleoside triphosphate hydrolases"/>
    <property type="match status" value="1"/>
</dbReference>
<dbReference type="CDD" id="cd18791">
    <property type="entry name" value="SF2_C_RHA"/>
    <property type="match status" value="1"/>
</dbReference>
<accession>A0ABP9FKV7</accession>
<dbReference type="EMBL" id="BAABLV010000041">
    <property type="protein sequence ID" value="GAA4906559.1"/>
    <property type="molecule type" value="Genomic_DNA"/>
</dbReference>
<reference evidence="10" key="1">
    <citation type="journal article" date="2019" name="Int. J. Syst. Evol. Microbiol.">
        <title>The Global Catalogue of Microorganisms (GCM) 10K type strain sequencing project: providing services to taxonomists for standard genome sequencing and annotation.</title>
        <authorList>
            <consortium name="The Broad Institute Genomics Platform"/>
            <consortium name="The Broad Institute Genome Sequencing Center for Infectious Disease"/>
            <person name="Wu L."/>
            <person name="Ma J."/>
        </authorList>
    </citation>
    <scope>NUCLEOTIDE SEQUENCE [LARGE SCALE GENOMIC DNA]</scope>
    <source>
        <strain evidence="10">JCM 19125</strain>
    </source>
</reference>
<evidence type="ECO:0000256" key="5">
    <source>
        <dbReference type="ARBA" id="ARBA00022840"/>
    </source>
</evidence>
<dbReference type="InterPro" id="IPR013689">
    <property type="entry name" value="RNA_helicase_ATP-dep_HrpB_C"/>
</dbReference>
<dbReference type="SMART" id="SM00487">
    <property type="entry name" value="DEXDc"/>
    <property type="match status" value="1"/>
</dbReference>
<dbReference type="InterPro" id="IPR048333">
    <property type="entry name" value="HA2_WH"/>
</dbReference>
<sequence length="828" mass="87314">MPSLAHLVADGCGLPFAAAADDLRRAVTARGVAVVEAPPGTGKTTLAPAVVAGCVDGRVVVTQPRRVAARAAARRLAQLTGTAVGEVAGFTVRGERVMSPGARMEMVTPGVLLRRLLRDPSLDGVGAVILDEVHERGLDTDLLTALLAEVRELRDDLAVVAMSATLDAAGLAGLLGGDRPAPVVGVPAVLHPLAVRWAPGPLPLDARGTARGFLDHVAHTVEQAFRDRPDDGDVLVFLPGVWEVRTVAERLRGRLAAEVLELHGQAAARDQDRAVAGRRPGESPRVVVSTNLAESSLTVDGVRVVVDAGLSREPRRDSGRGMSGLVTVRCARSSADQRAGRAARQGPGVVWRCYDERTYLGLRAQVTPESQTADLTGALLSLAAWGAPRGEGLALPSPLPSLAVAEDEAVLRSLGAVDDDGRVTAQGRRLAGIPAAPRWARALVDGAELVGRRTAAEMVAAVELDVGGDLTVAVSGLRRGGPESRRWRAEADRLERLVSPSEGAGGVPGAVVVLAYPERVARRVGTSHLLASGTRAAAPPHLAAQEWLAVAEVTRAEGASAAGTGAVIRSAAPVDERTARAAAAHLLLDEVRGELVDGRLRARRVTALGAIELSSTPVPAAELGPDAVRSVLLERGLSVIGWSDGADALRRRLALLRRHLGEPWPDVSDEALLGRLDEWLGPELAEAARTGRLSGINLAQPLRRLVPWQEAARLDELAPERLTVPSGSNIRLDYPPHDDDAPVVCAVKLQECFGLPESPTIAGGRVRILFHLLSPAGRPLAVTDDLASFWSGPYGQVRAEMRGRYPKHPWPEDPWTAQATARTKRRAP</sequence>
<feature type="domain" description="Helicase C-terminal" evidence="8">
    <location>
        <begin position="212"/>
        <end position="386"/>
    </location>
</feature>
<dbReference type="Gene3D" id="1.20.120.1080">
    <property type="match status" value="1"/>
</dbReference>
<dbReference type="PIRSF" id="PIRSF005496">
    <property type="entry name" value="ATP_hel_hrpB"/>
    <property type="match status" value="1"/>
</dbReference>
<dbReference type="PANTHER" id="PTHR43519:SF1">
    <property type="entry name" value="ATP-DEPENDENT RNA HELICASE HRPB"/>
    <property type="match status" value="1"/>
</dbReference>
<dbReference type="PANTHER" id="PTHR43519">
    <property type="entry name" value="ATP-DEPENDENT RNA HELICASE HRPB"/>
    <property type="match status" value="1"/>
</dbReference>
<evidence type="ECO:0000256" key="3">
    <source>
        <dbReference type="ARBA" id="ARBA00022801"/>
    </source>
</evidence>
<dbReference type="PROSITE" id="PS51192">
    <property type="entry name" value="HELICASE_ATP_BIND_1"/>
    <property type="match status" value="1"/>
</dbReference>
<organism evidence="9 10">
    <name type="scientific">Tessaracoccus lubricantis</name>
    <dbReference type="NCBI Taxonomy" id="545543"/>
    <lineage>
        <taxon>Bacteria</taxon>
        <taxon>Bacillati</taxon>
        <taxon>Actinomycetota</taxon>
        <taxon>Actinomycetes</taxon>
        <taxon>Propionibacteriales</taxon>
        <taxon>Propionibacteriaceae</taxon>
        <taxon>Tessaracoccus</taxon>
    </lineage>
</organism>
<evidence type="ECO:0000313" key="9">
    <source>
        <dbReference type="EMBL" id="GAA4906559.1"/>
    </source>
</evidence>
<evidence type="ECO:0000256" key="4">
    <source>
        <dbReference type="ARBA" id="ARBA00022806"/>
    </source>
</evidence>
<keyword evidence="10" id="KW-1185">Reference proteome</keyword>
<evidence type="ECO:0000313" key="10">
    <source>
        <dbReference type="Proteomes" id="UP001501521"/>
    </source>
</evidence>
<dbReference type="PROSITE" id="PS00690">
    <property type="entry name" value="DEAH_ATP_HELICASE"/>
    <property type="match status" value="1"/>
</dbReference>
<dbReference type="Pfam" id="PF08482">
    <property type="entry name" value="HrpB_C"/>
    <property type="match status" value="1"/>
</dbReference>
<name>A0ABP9FKV7_9ACTN</name>
<evidence type="ECO:0000259" key="8">
    <source>
        <dbReference type="PROSITE" id="PS51194"/>
    </source>
</evidence>
<protein>
    <recommendedName>
        <fullName evidence="1">RNA helicase</fullName>
        <ecNumber evidence="1">3.6.4.13</ecNumber>
    </recommendedName>
</protein>
<dbReference type="InterPro" id="IPR011545">
    <property type="entry name" value="DEAD/DEAH_box_helicase_dom"/>
</dbReference>
<dbReference type="InterPro" id="IPR010225">
    <property type="entry name" value="HrpB"/>
</dbReference>
<feature type="domain" description="Helicase ATP-binding" evidence="7">
    <location>
        <begin position="24"/>
        <end position="184"/>
    </location>
</feature>
<evidence type="ECO:0000256" key="6">
    <source>
        <dbReference type="SAM" id="MobiDB-lite"/>
    </source>
</evidence>
<evidence type="ECO:0000256" key="2">
    <source>
        <dbReference type="ARBA" id="ARBA00022741"/>
    </source>
</evidence>
<dbReference type="SMART" id="SM00847">
    <property type="entry name" value="HA2"/>
    <property type="match status" value="1"/>
</dbReference>
<evidence type="ECO:0000256" key="1">
    <source>
        <dbReference type="ARBA" id="ARBA00012552"/>
    </source>
</evidence>
<dbReference type="RefSeq" id="WP_345583845.1">
    <property type="nucleotide sequence ID" value="NZ_BAABLV010000041.1"/>
</dbReference>
<dbReference type="Gene3D" id="3.40.50.300">
    <property type="entry name" value="P-loop containing nucleotide triphosphate hydrolases"/>
    <property type="match status" value="2"/>
</dbReference>
<gene>
    <name evidence="9" type="primary">hrpB</name>
    <name evidence="9" type="ORF">GCM10025789_27450</name>
</gene>
<dbReference type="SMART" id="SM00490">
    <property type="entry name" value="HELICc"/>
    <property type="match status" value="1"/>
</dbReference>
<dbReference type="InterPro" id="IPR007502">
    <property type="entry name" value="Helicase-assoc_dom"/>
</dbReference>
<dbReference type="GO" id="GO:0004386">
    <property type="term" value="F:helicase activity"/>
    <property type="evidence" value="ECO:0007669"/>
    <property type="project" value="UniProtKB-KW"/>
</dbReference>